<sequence length="279" mass="31688">MSCMNILELPEECLSHILSLTSPVDVLRSQLVSKQFYLASGSNTVWEKFLPSACADEIISRSSVSSIVHQLTSKKDLFTHLCRSILLNNNTQSFGLDKWIGKNCYMLGARALMITWGGTPQYWSWSAVPESRFPEAAVLENVCWLDIKGKMHTKVLSPKTTYGAYFVFKMDDDNHQGFEYTPVNVSISEVTEEGLPTQDYTVVVKKFYLKEPSVRRLSRRPEELPVTRGDGWMEIEMGRYQVGADADQGVVLEMSLRQVEDLNWKRGLIVHGIELRPLD</sequence>
<dbReference type="InterPro" id="IPR001810">
    <property type="entry name" value="F-box_dom"/>
</dbReference>
<gene>
    <name evidence="2" type="primary">LOC110705728</name>
</gene>
<dbReference type="EnsemblPlants" id="AUR62009435-RA">
    <property type="protein sequence ID" value="AUR62009435-RA:cds"/>
    <property type="gene ID" value="AUR62009435"/>
</dbReference>
<protein>
    <recommendedName>
        <fullName evidence="1">F-box domain-containing protein</fullName>
    </recommendedName>
</protein>
<reference evidence="2" key="1">
    <citation type="journal article" date="2017" name="Nature">
        <title>The genome of Chenopodium quinoa.</title>
        <authorList>
            <person name="Jarvis D.E."/>
            <person name="Ho Y.S."/>
            <person name="Lightfoot D.J."/>
            <person name="Schmoeckel S.M."/>
            <person name="Li B."/>
            <person name="Borm T.J.A."/>
            <person name="Ohyanagi H."/>
            <person name="Mineta K."/>
            <person name="Michell C.T."/>
            <person name="Saber N."/>
            <person name="Kharbatia N.M."/>
            <person name="Rupper R.R."/>
            <person name="Sharp A.R."/>
            <person name="Dally N."/>
            <person name="Boughton B.A."/>
            <person name="Woo Y.H."/>
            <person name="Gao G."/>
            <person name="Schijlen E.G.W.M."/>
            <person name="Guo X."/>
            <person name="Momin A.A."/>
            <person name="Negrao S."/>
            <person name="Al-Babili S."/>
            <person name="Gehring C."/>
            <person name="Roessner U."/>
            <person name="Jung C."/>
            <person name="Murphy K."/>
            <person name="Arold S.T."/>
            <person name="Gojobori T."/>
            <person name="van der Linden C.G."/>
            <person name="van Loo E.N."/>
            <person name="Jellen E.N."/>
            <person name="Maughan P.J."/>
            <person name="Tester M."/>
        </authorList>
    </citation>
    <scope>NUCLEOTIDE SEQUENCE [LARGE SCALE GENOMIC DNA]</scope>
    <source>
        <strain evidence="2">cv. PI 614886</strain>
    </source>
</reference>
<dbReference type="SMR" id="A0A803LC46"/>
<evidence type="ECO:0000313" key="2">
    <source>
        <dbReference type="EnsemblPlants" id="AUR62009435-RA:cds"/>
    </source>
</evidence>
<organism evidence="2 3">
    <name type="scientific">Chenopodium quinoa</name>
    <name type="common">Quinoa</name>
    <dbReference type="NCBI Taxonomy" id="63459"/>
    <lineage>
        <taxon>Eukaryota</taxon>
        <taxon>Viridiplantae</taxon>
        <taxon>Streptophyta</taxon>
        <taxon>Embryophyta</taxon>
        <taxon>Tracheophyta</taxon>
        <taxon>Spermatophyta</taxon>
        <taxon>Magnoliopsida</taxon>
        <taxon>eudicotyledons</taxon>
        <taxon>Gunneridae</taxon>
        <taxon>Pentapetalae</taxon>
        <taxon>Caryophyllales</taxon>
        <taxon>Chenopodiaceae</taxon>
        <taxon>Chenopodioideae</taxon>
        <taxon>Atripliceae</taxon>
        <taxon>Chenopodium</taxon>
    </lineage>
</organism>
<dbReference type="SUPFAM" id="SSF81383">
    <property type="entry name" value="F-box domain"/>
    <property type="match status" value="1"/>
</dbReference>
<dbReference type="InterPro" id="IPR025886">
    <property type="entry name" value="PP2-like"/>
</dbReference>
<evidence type="ECO:0000259" key="1">
    <source>
        <dbReference type="PROSITE" id="PS50181"/>
    </source>
</evidence>
<keyword evidence="3" id="KW-1185">Reference proteome</keyword>
<dbReference type="InterPro" id="IPR036047">
    <property type="entry name" value="F-box-like_dom_sf"/>
</dbReference>
<dbReference type="Gene3D" id="1.20.1280.50">
    <property type="match status" value="1"/>
</dbReference>
<dbReference type="SMART" id="SM00256">
    <property type="entry name" value="FBOX"/>
    <property type="match status" value="1"/>
</dbReference>
<accession>A0A803LC46</accession>
<dbReference type="PANTHER" id="PTHR32278">
    <property type="entry name" value="F-BOX DOMAIN-CONTAINING PROTEIN"/>
    <property type="match status" value="1"/>
</dbReference>
<dbReference type="GeneID" id="110705728"/>
<dbReference type="Gramene" id="AUR62009435-RA">
    <property type="protein sequence ID" value="AUR62009435-RA:cds"/>
    <property type="gene ID" value="AUR62009435"/>
</dbReference>
<proteinExistence type="predicted"/>
<dbReference type="OrthoDB" id="1918565at2759"/>
<dbReference type="PANTHER" id="PTHR32278:SF111">
    <property type="entry name" value="F-BOX PROTEIN PP2-B12-RELATED"/>
    <property type="match status" value="1"/>
</dbReference>
<dbReference type="Proteomes" id="UP000596660">
    <property type="component" value="Unplaced"/>
</dbReference>
<reference evidence="2" key="2">
    <citation type="submission" date="2021-03" db="UniProtKB">
        <authorList>
            <consortium name="EnsemblPlants"/>
        </authorList>
    </citation>
    <scope>IDENTIFICATION</scope>
</reference>
<dbReference type="CDD" id="cd22162">
    <property type="entry name" value="F-box_AtSKIP3-like"/>
    <property type="match status" value="1"/>
</dbReference>
<feature type="domain" description="F-box" evidence="1">
    <location>
        <begin position="3"/>
        <end position="49"/>
    </location>
</feature>
<dbReference type="Pfam" id="PF12937">
    <property type="entry name" value="F-box-like"/>
    <property type="match status" value="1"/>
</dbReference>
<dbReference type="AlphaFoldDB" id="A0A803LC46"/>
<dbReference type="KEGG" id="cqi:110705728"/>
<dbReference type="OMA" id="HNRGIII"/>
<evidence type="ECO:0000313" key="3">
    <source>
        <dbReference type="Proteomes" id="UP000596660"/>
    </source>
</evidence>
<dbReference type="RefSeq" id="XP_021739336.1">
    <property type="nucleotide sequence ID" value="XM_021883644.1"/>
</dbReference>
<dbReference type="PROSITE" id="PS50181">
    <property type="entry name" value="FBOX"/>
    <property type="match status" value="1"/>
</dbReference>
<name>A0A803LC46_CHEQI</name>
<dbReference type="Pfam" id="PF14299">
    <property type="entry name" value="PP2"/>
    <property type="match status" value="1"/>
</dbReference>